<sequence length="58" mass="6631">MYRVQGSGVHYAQSAEFRSALRTECRVQECVMYRVQGSGVRFVQGAGFKSAFYIECWV</sequence>
<dbReference type="EMBL" id="CATNWA010015432">
    <property type="protein sequence ID" value="CAI9583353.1"/>
    <property type="molecule type" value="Genomic_DNA"/>
</dbReference>
<organism evidence="1 2">
    <name type="scientific">Staurois parvus</name>
    <dbReference type="NCBI Taxonomy" id="386267"/>
    <lineage>
        <taxon>Eukaryota</taxon>
        <taxon>Metazoa</taxon>
        <taxon>Chordata</taxon>
        <taxon>Craniata</taxon>
        <taxon>Vertebrata</taxon>
        <taxon>Euteleostomi</taxon>
        <taxon>Amphibia</taxon>
        <taxon>Batrachia</taxon>
        <taxon>Anura</taxon>
        <taxon>Neobatrachia</taxon>
        <taxon>Ranoidea</taxon>
        <taxon>Ranidae</taxon>
        <taxon>Staurois</taxon>
    </lineage>
</organism>
<proteinExistence type="predicted"/>
<name>A0ABN9EIY3_9NEOB</name>
<protein>
    <submittedName>
        <fullName evidence="1">Uncharacterized protein</fullName>
    </submittedName>
</protein>
<dbReference type="Proteomes" id="UP001162483">
    <property type="component" value="Unassembled WGS sequence"/>
</dbReference>
<gene>
    <name evidence="1" type="ORF">SPARVUS_LOCUS9792666</name>
</gene>
<reference evidence="1" key="1">
    <citation type="submission" date="2023-05" db="EMBL/GenBank/DDBJ databases">
        <authorList>
            <person name="Stuckert A."/>
        </authorList>
    </citation>
    <scope>NUCLEOTIDE SEQUENCE</scope>
</reference>
<keyword evidence="2" id="KW-1185">Reference proteome</keyword>
<evidence type="ECO:0000313" key="2">
    <source>
        <dbReference type="Proteomes" id="UP001162483"/>
    </source>
</evidence>
<accession>A0ABN9EIY3</accession>
<evidence type="ECO:0000313" key="1">
    <source>
        <dbReference type="EMBL" id="CAI9583353.1"/>
    </source>
</evidence>
<comment type="caution">
    <text evidence="1">The sequence shown here is derived from an EMBL/GenBank/DDBJ whole genome shotgun (WGS) entry which is preliminary data.</text>
</comment>